<feature type="compositionally biased region" description="Low complexity" evidence="10">
    <location>
        <begin position="441"/>
        <end position="453"/>
    </location>
</feature>
<feature type="domain" description="Nucleoporin NSP1-like C-terminal" evidence="11">
    <location>
        <begin position="615"/>
        <end position="703"/>
    </location>
</feature>
<dbReference type="InterPro" id="IPR026010">
    <property type="entry name" value="NSP1/NUP62"/>
</dbReference>
<evidence type="ECO:0000256" key="1">
    <source>
        <dbReference type="ARBA" id="ARBA00004567"/>
    </source>
</evidence>
<dbReference type="GO" id="GO:0005543">
    <property type="term" value="F:phospholipid binding"/>
    <property type="evidence" value="ECO:0007669"/>
    <property type="project" value="TreeGrafter"/>
</dbReference>
<proteinExistence type="inferred from homology"/>
<sequence length="822" mass="83075">MFGKSKFPSTPVSQPNQSEAGKSLFGAQSTTGGSLFGGNAATTLAQSTTPVMFGQSTFPSTPASQPNQLNASKSLFGAKNTAGGNLFGGNTANTPAQATFSFTGAATSTAAAAPSGLFGSGPSAIPTFSVTPATPTEPTPPGKNFFGGNGTGGGNLFGGNAATTLAQSTTPVMFGQSNFPSTSVSQPNQSETAKSLFGAQITGGGSLFGGNAATTLAQSTFSFAGAATSTTSAPPSGLFGSAPSTALTFSVAPATPVQSKPQATTSGHFGGKGTGGSNLFGGNTANTSAQSTISFPGAATSTTAAPPSGLFGSAPSTALTFSVAPATPVQSKPQATTSGHFGAQITGGGSLFGGNAATTPAQSTFSFAGAATSTTAAPPSGLFGSAPSTAPTFSLAPATPVQSKPQATTSGHFGGKGTGGSNLFGGNTANTSAQSTISFPGAATSTTAAPPSGLFGSAPSTAPTFSLAPTTPALSKSQETTSGHFGGKGTGGSNLFGGNTANTSAQSTISFPGAATSTTAAPPSGLFGVAQSTAPTFSLAPATPVQSKSQETTSELFGGKSTGGSNFFGGNTASTAAQLTNPISSLQPAAATQPNQPETCSVSRRRDFILYIFSAKMTMKELEQMLQMMVCEYEEQERIFIEKVVELNAYDAVLRDSRQKVFELVEEVNGIEKEKDRIKANVEFLETKEKEMDEIVVELEKAVGVSDWTDGSQVKLNSSLMPPTQADNQRQSMMQMQVGLDAQIKQADDDLADILEQIAELQALAPASTGEDQEERNAALDQVRSILDFQITALQNIDDMQGDVTRKIATIVDRLESEGRHF</sequence>
<dbReference type="PANTHER" id="PTHR12084">
    <property type="entry name" value="NUCLEAR PORE GLYCOPROTEIN P62-RELATED"/>
    <property type="match status" value="1"/>
</dbReference>
<evidence type="ECO:0000259" key="11">
    <source>
        <dbReference type="Pfam" id="PF05064"/>
    </source>
</evidence>
<evidence type="ECO:0000313" key="12">
    <source>
        <dbReference type="EMBL" id="KAK0415040.1"/>
    </source>
</evidence>
<evidence type="ECO:0000256" key="4">
    <source>
        <dbReference type="ARBA" id="ARBA00022816"/>
    </source>
</evidence>
<feature type="compositionally biased region" description="Polar residues" evidence="10">
    <location>
        <begin position="544"/>
        <end position="555"/>
    </location>
</feature>
<feature type="region of interest" description="Disordered" evidence="10">
    <location>
        <begin position="1"/>
        <end position="26"/>
    </location>
</feature>
<dbReference type="GO" id="GO:0006606">
    <property type="term" value="P:protein import into nucleus"/>
    <property type="evidence" value="ECO:0007669"/>
    <property type="project" value="TreeGrafter"/>
</dbReference>
<dbReference type="Proteomes" id="UP001175271">
    <property type="component" value="Unassembled WGS sequence"/>
</dbReference>
<accession>A0AA39LZG5</accession>
<dbReference type="Gene3D" id="1.20.5.170">
    <property type="match status" value="1"/>
</dbReference>
<evidence type="ECO:0000313" key="13">
    <source>
        <dbReference type="Proteomes" id="UP001175271"/>
    </source>
</evidence>
<dbReference type="PANTHER" id="PTHR12084:SF0">
    <property type="entry name" value="NUCLEAR PORE GLYCOPROTEIN P62"/>
    <property type="match status" value="1"/>
</dbReference>
<dbReference type="EMBL" id="JAUCMV010000002">
    <property type="protein sequence ID" value="KAK0415040.1"/>
    <property type="molecule type" value="Genomic_DNA"/>
</dbReference>
<feature type="compositionally biased region" description="Gly residues" evidence="10">
    <location>
        <begin position="268"/>
        <end position="279"/>
    </location>
</feature>
<keyword evidence="7" id="KW-0906">Nuclear pore complex</keyword>
<keyword evidence="9" id="KW-0175">Coiled coil</keyword>
<dbReference type="AlphaFoldDB" id="A0AA39LZG5"/>
<dbReference type="Pfam" id="PF05064">
    <property type="entry name" value="Nsp1_C"/>
    <property type="match status" value="1"/>
</dbReference>
<comment type="caution">
    <text evidence="12">The sequence shown here is derived from an EMBL/GenBank/DDBJ whole genome shotgun (WGS) entry which is preliminary data.</text>
</comment>
<reference evidence="12" key="1">
    <citation type="submission" date="2023-06" db="EMBL/GenBank/DDBJ databases">
        <title>Genomic analysis of the entomopathogenic nematode Steinernema hermaphroditum.</title>
        <authorList>
            <person name="Schwarz E.M."/>
            <person name="Heppert J.K."/>
            <person name="Baniya A."/>
            <person name="Schwartz H.T."/>
            <person name="Tan C.-H."/>
            <person name="Antoshechkin I."/>
            <person name="Sternberg P.W."/>
            <person name="Goodrich-Blair H."/>
            <person name="Dillman A.R."/>
        </authorList>
    </citation>
    <scope>NUCLEOTIDE SEQUENCE</scope>
    <source>
        <strain evidence="12">PS9179</strain>
        <tissue evidence="12">Whole animal</tissue>
    </source>
</reference>
<dbReference type="GO" id="GO:0051028">
    <property type="term" value="P:mRNA transport"/>
    <property type="evidence" value="ECO:0007669"/>
    <property type="project" value="UniProtKB-KW"/>
</dbReference>
<keyword evidence="6" id="KW-0811">Translocation</keyword>
<feature type="compositionally biased region" description="Gly residues" evidence="10">
    <location>
        <begin position="412"/>
        <end position="423"/>
    </location>
</feature>
<evidence type="ECO:0000256" key="6">
    <source>
        <dbReference type="ARBA" id="ARBA00023010"/>
    </source>
</evidence>
<comment type="subcellular location">
    <subcellularLocation>
        <location evidence="1">Nucleus</location>
        <location evidence="1">Nuclear pore complex</location>
    </subcellularLocation>
</comment>
<dbReference type="Pfam" id="PF13634">
    <property type="entry name" value="Nucleoporin_FG"/>
    <property type="match status" value="5"/>
</dbReference>
<evidence type="ECO:0000256" key="2">
    <source>
        <dbReference type="ARBA" id="ARBA00005911"/>
    </source>
</evidence>
<gene>
    <name evidence="12" type="ORF">QR680_011741</name>
</gene>
<feature type="region of interest" description="Disordered" evidence="10">
    <location>
        <begin position="257"/>
        <end position="285"/>
    </location>
</feature>
<keyword evidence="5" id="KW-0653">Protein transport</keyword>
<dbReference type="InterPro" id="IPR025574">
    <property type="entry name" value="Nucleoporin_FG_rpt"/>
</dbReference>
<dbReference type="InterPro" id="IPR007758">
    <property type="entry name" value="Nucleoporin_NSP1_C"/>
</dbReference>
<dbReference type="GO" id="GO:0044613">
    <property type="term" value="C:nuclear pore central transport channel"/>
    <property type="evidence" value="ECO:0007669"/>
    <property type="project" value="TreeGrafter"/>
</dbReference>
<evidence type="ECO:0000256" key="3">
    <source>
        <dbReference type="ARBA" id="ARBA00022448"/>
    </source>
</evidence>
<comment type="similarity">
    <text evidence="2">Belongs to the nucleoporin NSP1/NUP62 family.</text>
</comment>
<evidence type="ECO:0000256" key="7">
    <source>
        <dbReference type="ARBA" id="ARBA00023132"/>
    </source>
</evidence>
<keyword evidence="4" id="KW-0509">mRNA transport</keyword>
<organism evidence="12 13">
    <name type="scientific">Steinernema hermaphroditum</name>
    <dbReference type="NCBI Taxonomy" id="289476"/>
    <lineage>
        <taxon>Eukaryota</taxon>
        <taxon>Metazoa</taxon>
        <taxon>Ecdysozoa</taxon>
        <taxon>Nematoda</taxon>
        <taxon>Chromadorea</taxon>
        <taxon>Rhabditida</taxon>
        <taxon>Tylenchina</taxon>
        <taxon>Panagrolaimomorpha</taxon>
        <taxon>Strongyloidoidea</taxon>
        <taxon>Steinernematidae</taxon>
        <taxon>Steinernema</taxon>
    </lineage>
</organism>
<protein>
    <recommendedName>
        <fullName evidence="11">Nucleoporin NSP1-like C-terminal domain-containing protein</fullName>
    </recommendedName>
</protein>
<feature type="compositionally biased region" description="Gly residues" evidence="10">
    <location>
        <begin position="484"/>
        <end position="495"/>
    </location>
</feature>
<feature type="region of interest" description="Disordered" evidence="10">
    <location>
        <begin position="379"/>
        <end position="429"/>
    </location>
</feature>
<evidence type="ECO:0000256" key="8">
    <source>
        <dbReference type="ARBA" id="ARBA00023242"/>
    </source>
</evidence>
<feature type="compositionally biased region" description="Polar residues" evidence="10">
    <location>
        <begin position="458"/>
        <end position="479"/>
    </location>
</feature>
<name>A0AA39LZG5_9BILA</name>
<dbReference type="GO" id="GO:0006405">
    <property type="term" value="P:RNA export from nucleus"/>
    <property type="evidence" value="ECO:0007669"/>
    <property type="project" value="TreeGrafter"/>
</dbReference>
<feature type="coiled-coil region" evidence="9">
    <location>
        <begin position="619"/>
        <end position="702"/>
    </location>
</feature>
<feature type="region of interest" description="Disordered" evidence="10">
    <location>
        <begin position="441"/>
        <end position="501"/>
    </location>
</feature>
<evidence type="ECO:0000256" key="5">
    <source>
        <dbReference type="ARBA" id="ARBA00022927"/>
    </source>
</evidence>
<evidence type="ECO:0000256" key="10">
    <source>
        <dbReference type="SAM" id="MobiDB-lite"/>
    </source>
</evidence>
<feature type="compositionally biased region" description="Polar residues" evidence="10">
    <location>
        <begin position="7"/>
        <end position="26"/>
    </location>
</feature>
<feature type="region of interest" description="Disordered" evidence="10">
    <location>
        <begin position="540"/>
        <end position="569"/>
    </location>
</feature>
<dbReference type="GO" id="GO:0017056">
    <property type="term" value="F:structural constituent of nuclear pore"/>
    <property type="evidence" value="ECO:0007669"/>
    <property type="project" value="InterPro"/>
</dbReference>
<keyword evidence="13" id="KW-1185">Reference proteome</keyword>
<keyword evidence="3" id="KW-0813">Transport</keyword>
<keyword evidence="8" id="KW-0539">Nucleus</keyword>
<evidence type="ECO:0000256" key="9">
    <source>
        <dbReference type="SAM" id="Coils"/>
    </source>
</evidence>